<feature type="domain" description="Peptidase MA-like" evidence="1">
    <location>
        <begin position="79"/>
        <end position="223"/>
    </location>
</feature>
<dbReference type="OrthoDB" id="3472490at2"/>
<comment type="caution">
    <text evidence="2">The sequence shown here is derived from an EMBL/GenBank/DDBJ whole genome shotgun (WGS) entry which is preliminary data.</text>
</comment>
<protein>
    <recommendedName>
        <fullName evidence="1">Peptidase MA-like domain-containing protein</fullName>
    </recommendedName>
</protein>
<dbReference type="EMBL" id="QUBQ01000002">
    <property type="protein sequence ID" value="REK75105.1"/>
    <property type="molecule type" value="Genomic_DNA"/>
</dbReference>
<accession>A0A371PGX7</accession>
<gene>
    <name evidence="2" type="ORF">DX130_15855</name>
</gene>
<sequence>MRGSAITAGILFLLLIFVTACTGHDPNRGLSLIKETDHSRFFSPEEHAGDGDAISKLAEAFEANYSRITNFFQYESADKMSIHVYTNKADFQKMIGRDTEGTYVASENIIKVYTPANLTSPEAEALFTDQVVHEFVHAVIQSINPDVGRVKWLDEGIAYYASGQLEKELQMKTVFYDQPTFEQFSSPNYFENAGGRAYFYSGTIIQYIIDQYGIDALNEMIRNPEQKQLERVLNTTINQLFIDWTVYLLKVEQ</sequence>
<dbReference type="Proteomes" id="UP000261905">
    <property type="component" value="Unassembled WGS sequence"/>
</dbReference>
<keyword evidence="3" id="KW-1185">Reference proteome</keyword>
<organism evidence="2 3">
    <name type="scientific">Paenibacillus paeoniae</name>
    <dbReference type="NCBI Taxonomy" id="2292705"/>
    <lineage>
        <taxon>Bacteria</taxon>
        <taxon>Bacillati</taxon>
        <taxon>Bacillota</taxon>
        <taxon>Bacilli</taxon>
        <taxon>Bacillales</taxon>
        <taxon>Paenibacillaceae</taxon>
        <taxon>Paenibacillus</taxon>
    </lineage>
</organism>
<evidence type="ECO:0000313" key="3">
    <source>
        <dbReference type="Proteomes" id="UP000261905"/>
    </source>
</evidence>
<name>A0A371PGX7_9BACL</name>
<dbReference type="PROSITE" id="PS51257">
    <property type="entry name" value="PROKAR_LIPOPROTEIN"/>
    <property type="match status" value="1"/>
</dbReference>
<evidence type="ECO:0000259" key="1">
    <source>
        <dbReference type="Pfam" id="PF13485"/>
    </source>
</evidence>
<evidence type="ECO:0000313" key="2">
    <source>
        <dbReference type="EMBL" id="REK75105.1"/>
    </source>
</evidence>
<proteinExistence type="predicted"/>
<dbReference type="RefSeq" id="WP_116046973.1">
    <property type="nucleotide sequence ID" value="NZ_QUBQ01000002.1"/>
</dbReference>
<dbReference type="Pfam" id="PF13485">
    <property type="entry name" value="Peptidase_MA_2"/>
    <property type="match status" value="1"/>
</dbReference>
<dbReference type="InterPro" id="IPR039568">
    <property type="entry name" value="Peptidase_MA-like_dom"/>
</dbReference>
<dbReference type="AlphaFoldDB" id="A0A371PGX7"/>
<reference evidence="2 3" key="1">
    <citation type="submission" date="2018-08" db="EMBL/GenBank/DDBJ databases">
        <title>Paenibacillus sp. M4BSY-1, whole genome shotgun sequence.</title>
        <authorList>
            <person name="Tuo L."/>
        </authorList>
    </citation>
    <scope>NUCLEOTIDE SEQUENCE [LARGE SCALE GENOMIC DNA]</scope>
    <source>
        <strain evidence="2 3">M4BSY-1</strain>
    </source>
</reference>